<comment type="caution">
    <text evidence="3">The sequence shown here is derived from an EMBL/GenBank/DDBJ whole genome shotgun (WGS) entry which is preliminary data.</text>
</comment>
<reference evidence="3 4" key="1">
    <citation type="submission" date="2023-07" db="EMBL/GenBank/DDBJ databases">
        <title>Genomic Encyclopedia of Type Strains, Phase IV (KMG-IV): sequencing the most valuable type-strain genomes for metagenomic binning, comparative biology and taxonomic classification.</title>
        <authorList>
            <person name="Goeker M."/>
        </authorList>
    </citation>
    <scope>NUCLEOTIDE SEQUENCE [LARGE SCALE GENOMIC DNA]</scope>
    <source>
        <strain evidence="3 4">DSM 16784</strain>
    </source>
</reference>
<feature type="transmembrane region" description="Helical" evidence="2">
    <location>
        <begin position="247"/>
        <end position="266"/>
    </location>
</feature>
<accession>A0ABU0E8L9</accession>
<dbReference type="Proteomes" id="UP001230220">
    <property type="component" value="Unassembled WGS sequence"/>
</dbReference>
<feature type="transmembrane region" description="Helical" evidence="2">
    <location>
        <begin position="186"/>
        <end position="207"/>
    </location>
</feature>
<evidence type="ECO:0000313" key="4">
    <source>
        <dbReference type="Proteomes" id="UP001230220"/>
    </source>
</evidence>
<name>A0ABU0E8L9_9FIRM</name>
<evidence type="ECO:0000256" key="1">
    <source>
        <dbReference type="SAM" id="MobiDB-lite"/>
    </source>
</evidence>
<protein>
    <submittedName>
        <fullName evidence="3">Uncharacterized protein</fullName>
    </submittedName>
</protein>
<keyword evidence="2" id="KW-0812">Transmembrane</keyword>
<feature type="transmembrane region" description="Helical" evidence="2">
    <location>
        <begin position="272"/>
        <end position="289"/>
    </location>
</feature>
<dbReference type="RefSeq" id="WP_307412069.1">
    <property type="nucleotide sequence ID" value="NZ_JAUSUR010000010.1"/>
</dbReference>
<feature type="compositionally biased region" description="Low complexity" evidence="1">
    <location>
        <begin position="417"/>
        <end position="428"/>
    </location>
</feature>
<feature type="compositionally biased region" description="Polar residues" evidence="1">
    <location>
        <begin position="451"/>
        <end position="462"/>
    </location>
</feature>
<organism evidence="3 4">
    <name type="scientific">Breznakia pachnodae</name>
    <dbReference type="NCBI Taxonomy" id="265178"/>
    <lineage>
        <taxon>Bacteria</taxon>
        <taxon>Bacillati</taxon>
        <taxon>Bacillota</taxon>
        <taxon>Erysipelotrichia</taxon>
        <taxon>Erysipelotrichales</taxon>
        <taxon>Erysipelotrichaceae</taxon>
        <taxon>Breznakia</taxon>
    </lineage>
</organism>
<proteinExistence type="predicted"/>
<feature type="transmembrane region" description="Helical" evidence="2">
    <location>
        <begin position="90"/>
        <end position="110"/>
    </location>
</feature>
<evidence type="ECO:0000256" key="2">
    <source>
        <dbReference type="SAM" id="Phobius"/>
    </source>
</evidence>
<keyword evidence="4" id="KW-1185">Reference proteome</keyword>
<gene>
    <name evidence="3" type="ORF">J2S15_004004</name>
</gene>
<dbReference type="EMBL" id="JAUSUR010000010">
    <property type="protein sequence ID" value="MDQ0363243.1"/>
    <property type="molecule type" value="Genomic_DNA"/>
</dbReference>
<feature type="transmembrane region" description="Helical" evidence="2">
    <location>
        <begin position="48"/>
        <end position="69"/>
    </location>
</feature>
<keyword evidence="2" id="KW-0472">Membrane</keyword>
<keyword evidence="2" id="KW-1133">Transmembrane helix</keyword>
<feature type="region of interest" description="Disordered" evidence="1">
    <location>
        <begin position="363"/>
        <end position="470"/>
    </location>
</feature>
<sequence length="542" mass="58027">MLDWIIEGIRVLIWGLTSACLRLMDVCYDIVIEIASADFLSTSDVWGWYYATMSFLGLLIIVRAIAVYFKFAFDEEFREKVSVSNFLHKLIGIVFVILLLPQILGFVSSVSSWGMQNTSIILGTSPDTKPSTLIITAFMNTENGEYNESGEWVAGEKVTYTIEDVDINEDGEGDDDYKFFNEIGDLFTVAIIGIAAAIMLIMNAVQIGKRSYGLVMKLIIAPLPISSLVVPGDETFSMWRKMITSDYLLNFFQTLMIMIIMILSGSKVISDMSVWAQIISFIAGLLMLLSGVPELSKILGGDTSQGSVLQQLASFRMATRGMGHGIAEKAKAIAGTGVTAGAGAGYGIGRLLGGKSMGQLNAEKTAKAEKASENGFMGGNKADDNPGGFASTPKDDGSGNTNVSDSSKVDNHDQSFLNNENDTNENLNVEGGSQGFDTIGKPAEGTGLGGSSTFSDNATQQGVGEAQGAEATRLSRDGTIVNNFANKAATMNGAKGFAANFASNSSRHLYQSSMNRIDRSRAYRMTTSIKQLGSKPPVEGGS</sequence>
<evidence type="ECO:0000313" key="3">
    <source>
        <dbReference type="EMBL" id="MDQ0363243.1"/>
    </source>
</evidence>